<feature type="compositionally biased region" description="Low complexity" evidence="1">
    <location>
        <begin position="189"/>
        <end position="207"/>
    </location>
</feature>
<proteinExistence type="predicted"/>
<feature type="compositionally biased region" description="Low complexity" evidence="1">
    <location>
        <begin position="11"/>
        <end position="27"/>
    </location>
</feature>
<name>A0A9N8H9W8_9STRA</name>
<sequence length="267" mass="28846">MMLPQQTTMVSSSSTSNNKSNKSNSNSMGMKTLKAGMGTGMHSSVGVGVGVGVGSTGSAGGAMPLICVPQLHKKRFHREKKNMKLRMRRSLSAPLHNVQQHLVMPDHKHEAPLSPDRWSSTSSSSGGRSTGTGTGRDSATGGTGAINSCNRKSKLSSRPGFQESDHKKRDSKFKLPTRQTSFQQEEEQQQQQHHQKPQTVVTQPTTGAGTGTGTSTRHSIFMSNLNLNANRNSRQAAVRRTKSNVETVGKIIDQVLWELEAAQSPNQ</sequence>
<dbReference type="EMBL" id="CAICTM010000269">
    <property type="protein sequence ID" value="CAB9506531.1"/>
    <property type="molecule type" value="Genomic_DNA"/>
</dbReference>
<dbReference type="AlphaFoldDB" id="A0A9N8H9W8"/>
<accession>A0A9N8H9W8</accession>
<feature type="region of interest" description="Disordered" evidence="1">
    <location>
        <begin position="1"/>
        <end position="37"/>
    </location>
</feature>
<evidence type="ECO:0000313" key="3">
    <source>
        <dbReference type="Proteomes" id="UP001153069"/>
    </source>
</evidence>
<evidence type="ECO:0000313" key="2">
    <source>
        <dbReference type="EMBL" id="CAB9506531.1"/>
    </source>
</evidence>
<keyword evidence="3" id="KW-1185">Reference proteome</keyword>
<comment type="caution">
    <text evidence="2">The sequence shown here is derived from an EMBL/GenBank/DDBJ whole genome shotgun (WGS) entry which is preliminary data.</text>
</comment>
<evidence type="ECO:0000256" key="1">
    <source>
        <dbReference type="SAM" id="MobiDB-lite"/>
    </source>
</evidence>
<feature type="region of interest" description="Disordered" evidence="1">
    <location>
        <begin position="108"/>
        <end position="218"/>
    </location>
</feature>
<protein>
    <submittedName>
        <fullName evidence="2">Uncharacterized protein</fullName>
    </submittedName>
</protein>
<reference evidence="2" key="1">
    <citation type="submission" date="2020-06" db="EMBL/GenBank/DDBJ databases">
        <authorList>
            <consortium name="Plant Systems Biology data submission"/>
        </authorList>
    </citation>
    <scope>NUCLEOTIDE SEQUENCE</scope>
    <source>
        <strain evidence="2">D6</strain>
    </source>
</reference>
<organism evidence="2 3">
    <name type="scientific">Seminavis robusta</name>
    <dbReference type="NCBI Taxonomy" id="568900"/>
    <lineage>
        <taxon>Eukaryota</taxon>
        <taxon>Sar</taxon>
        <taxon>Stramenopiles</taxon>
        <taxon>Ochrophyta</taxon>
        <taxon>Bacillariophyta</taxon>
        <taxon>Bacillariophyceae</taxon>
        <taxon>Bacillariophycidae</taxon>
        <taxon>Naviculales</taxon>
        <taxon>Naviculaceae</taxon>
        <taxon>Seminavis</taxon>
    </lineage>
</organism>
<gene>
    <name evidence="2" type="ORF">SEMRO_270_G104201.1</name>
</gene>
<feature type="compositionally biased region" description="Polar residues" evidence="1">
    <location>
        <begin position="1"/>
        <end position="10"/>
    </location>
</feature>
<dbReference type="Proteomes" id="UP001153069">
    <property type="component" value="Unassembled WGS sequence"/>
</dbReference>